<gene>
    <name evidence="1" type="ORF">N7458_007108</name>
</gene>
<dbReference type="GeneID" id="81600733"/>
<accession>A0AAD6C6J5</accession>
<dbReference type="RefSeq" id="XP_056766194.1">
    <property type="nucleotide sequence ID" value="XM_056910490.1"/>
</dbReference>
<organism evidence="1 2">
    <name type="scientific">Penicillium daleae</name>
    <dbReference type="NCBI Taxonomy" id="63821"/>
    <lineage>
        <taxon>Eukaryota</taxon>
        <taxon>Fungi</taxon>
        <taxon>Dikarya</taxon>
        <taxon>Ascomycota</taxon>
        <taxon>Pezizomycotina</taxon>
        <taxon>Eurotiomycetes</taxon>
        <taxon>Eurotiomycetidae</taxon>
        <taxon>Eurotiales</taxon>
        <taxon>Aspergillaceae</taxon>
        <taxon>Penicillium</taxon>
    </lineage>
</organism>
<dbReference type="GO" id="GO:0000981">
    <property type="term" value="F:DNA-binding transcription factor activity, RNA polymerase II-specific"/>
    <property type="evidence" value="ECO:0007669"/>
    <property type="project" value="TreeGrafter"/>
</dbReference>
<proteinExistence type="predicted"/>
<keyword evidence="2" id="KW-1185">Reference proteome</keyword>
<reference evidence="1" key="2">
    <citation type="journal article" date="2023" name="IMA Fungus">
        <title>Comparative genomic study of the Penicillium genus elucidates a diverse pangenome and 15 lateral gene transfer events.</title>
        <authorList>
            <person name="Petersen C."/>
            <person name="Sorensen T."/>
            <person name="Nielsen M.R."/>
            <person name="Sondergaard T.E."/>
            <person name="Sorensen J.L."/>
            <person name="Fitzpatrick D.A."/>
            <person name="Frisvad J.C."/>
            <person name="Nielsen K.L."/>
        </authorList>
    </citation>
    <scope>NUCLEOTIDE SEQUENCE</scope>
    <source>
        <strain evidence="1">IBT 16125</strain>
    </source>
</reference>
<dbReference type="AlphaFoldDB" id="A0AAD6C6J5"/>
<evidence type="ECO:0000313" key="2">
    <source>
        <dbReference type="Proteomes" id="UP001213681"/>
    </source>
</evidence>
<reference evidence="1" key="1">
    <citation type="submission" date="2022-12" db="EMBL/GenBank/DDBJ databases">
        <authorList>
            <person name="Petersen C."/>
        </authorList>
    </citation>
    <scope>NUCLEOTIDE SEQUENCE</scope>
    <source>
        <strain evidence="1">IBT 16125</strain>
    </source>
</reference>
<dbReference type="PANTHER" id="PTHR47657">
    <property type="entry name" value="STEROL REGULATORY ELEMENT-BINDING PROTEIN ECM22"/>
    <property type="match status" value="1"/>
</dbReference>
<protein>
    <submittedName>
        <fullName evidence="1">C6 transcription factor</fullName>
    </submittedName>
</protein>
<comment type="caution">
    <text evidence="1">The sequence shown here is derived from an EMBL/GenBank/DDBJ whole genome shotgun (WGS) entry which is preliminary data.</text>
</comment>
<evidence type="ECO:0000313" key="1">
    <source>
        <dbReference type="EMBL" id="KAJ5450659.1"/>
    </source>
</evidence>
<dbReference type="Proteomes" id="UP001213681">
    <property type="component" value="Unassembled WGS sequence"/>
</dbReference>
<dbReference type="EMBL" id="JAPVEA010000006">
    <property type="protein sequence ID" value="KAJ5450659.1"/>
    <property type="molecule type" value="Genomic_DNA"/>
</dbReference>
<name>A0AAD6C6J5_9EURO</name>
<dbReference type="PANTHER" id="PTHR47657:SF14">
    <property type="entry name" value="ZN(2)-C6 FUNGAL-TYPE DOMAIN-CONTAINING PROTEIN"/>
    <property type="match status" value="1"/>
</dbReference>
<sequence length="426" mass="47076">MHTSKTIPFDALDLYALSIGIPNLAFRNKPVMSSLIALAAACKSNDILKQTKTPLDSGTLTELHGLLELAERHHRDSLQHIQATVSHSDWYDEVLVNAALMVLYASASHSIRVHLAIIAKQRGRQLPDELLPQHSQWISFTRAAHMASTAVLNDIIEASDKTQPIGIQTAPATKQCPNVDLSNTDVTSPQNGPSEDTERLFLPVVTSTYIRALERLSERADSISAHVGRPASFNSDLRELDACLKALPILEKCASAALSPKEKNANGDDIGHECPLFDGSTRVSPWVGKYMISVTSMKAPRALRRTVMSFLNETPSEYLNVIQSILDLPSAELSPVGHGMGQDSPKIEIPSLDATQLLAMDILAHWLVLVMLLDGVWWIGDIGQWELGQVVSAMKNQELFHQVRDDNERWWPQSMYMVNLELKLSS</sequence>
<dbReference type="InterPro" id="IPR052400">
    <property type="entry name" value="Zn2-C6_fungal_TF"/>
</dbReference>